<evidence type="ECO:0000256" key="1">
    <source>
        <dbReference type="SAM" id="Coils"/>
    </source>
</evidence>
<feature type="coiled-coil region" evidence="1">
    <location>
        <begin position="107"/>
        <end position="134"/>
    </location>
</feature>
<keyword evidence="2" id="KW-0812">Transmembrane</keyword>
<dbReference type="RefSeq" id="WP_094896607.1">
    <property type="nucleotide sequence ID" value="NZ_CP029426.2"/>
</dbReference>
<dbReference type="KEGG" id="brq:CIT40_12745"/>
<keyword evidence="2" id="KW-0472">Membrane</keyword>
<proteinExistence type="predicted"/>
<evidence type="ECO:0000313" key="3">
    <source>
        <dbReference type="EMBL" id="AWM00813.1"/>
    </source>
</evidence>
<evidence type="ECO:0000256" key="2">
    <source>
        <dbReference type="SAM" id="Phobius"/>
    </source>
</evidence>
<organism evidence="3 4">
    <name type="scientific">Bradyrhizobium amphicarpaeae</name>
    <dbReference type="NCBI Taxonomy" id="1404768"/>
    <lineage>
        <taxon>Bacteria</taxon>
        <taxon>Pseudomonadati</taxon>
        <taxon>Pseudomonadota</taxon>
        <taxon>Alphaproteobacteria</taxon>
        <taxon>Hyphomicrobiales</taxon>
        <taxon>Nitrobacteraceae</taxon>
        <taxon>Bradyrhizobium</taxon>
    </lineage>
</organism>
<name>A0A2U8PSM8_9BRAD</name>
<evidence type="ECO:0000313" key="4">
    <source>
        <dbReference type="Proteomes" id="UP000215884"/>
    </source>
</evidence>
<keyword evidence="4" id="KW-1185">Reference proteome</keyword>
<dbReference type="AlphaFoldDB" id="A0A2U8PSM8"/>
<protein>
    <submittedName>
        <fullName evidence="3">Uncharacterized protein</fullName>
    </submittedName>
</protein>
<dbReference type="EMBL" id="CP029426">
    <property type="protein sequence ID" value="AWM00813.1"/>
    <property type="molecule type" value="Genomic_DNA"/>
</dbReference>
<feature type="transmembrane region" description="Helical" evidence="2">
    <location>
        <begin position="383"/>
        <end position="405"/>
    </location>
</feature>
<feature type="transmembrane region" description="Helical" evidence="2">
    <location>
        <begin position="251"/>
        <end position="275"/>
    </location>
</feature>
<gene>
    <name evidence="3" type="ORF">CIT40_12745</name>
</gene>
<reference evidence="3 4" key="2">
    <citation type="journal article" date="2019" name="Int. J. Syst. Evol. Microbiol.">
        <title>Description and complete genome sequence of Bradyrhizobium amphicarpaeae sp. nov., harbouring photosystem and nitrogen-fixation genes.</title>
        <authorList>
            <person name="Bromfield E.S.P."/>
            <person name="Cloutier S."/>
            <person name="Nguyen H.D.T."/>
        </authorList>
    </citation>
    <scope>NUCLEOTIDE SEQUENCE [LARGE SCALE GENOMIC DNA]</scope>
    <source>
        <strain evidence="3 4">39S1MB</strain>
    </source>
</reference>
<accession>A0A2U8PSM8</accession>
<reference evidence="3 4" key="1">
    <citation type="journal article" date="2017" name="Syst. Appl. Microbiol.">
        <title>Soybeans inoculated with root zone soils of Canadian native legumes harbour diverse and novel Bradyrhizobium spp. that possess agricultural potential.</title>
        <authorList>
            <person name="Bromfield E.S.P."/>
            <person name="Cloutier S."/>
            <person name="Tambong J.T."/>
            <person name="Tran Thi T.V."/>
        </authorList>
    </citation>
    <scope>NUCLEOTIDE SEQUENCE [LARGE SCALE GENOMIC DNA]</scope>
    <source>
        <strain evidence="3 4">39S1MB</strain>
    </source>
</reference>
<sequence>MTAADMTGQEKDLVPEPHLLTGYFLAICCVIGPLFLGYLAPNRVADVLMPLDDKSVVGFVLPNPVGDSNVKIQKLKNALVDKQKALAGKQAGLEKSEASGTASDKQKDDARAAVEAAQTAEAAAKAEVEKAEESRNADLTIAQSKQISDTLTARYNYAATSGVLYLVSAATLLFGGWIVFRRNRILFFVGLTLCLVLAGWVTKAPTAYANAGQTFLKALLDKADQNVGLFGPLFETYRNGASFKVSDAIKLIIDINTFVGLVAVGVALLAFAVLCSPAEKLSLSSLEDRKSNLQRMVALSSAILVVATFASKVVMDWPLSLVVAPQAEALKPLANALTSHLGMTGTIALFAATAPALAGWYLDVRRYRLTPAFQKQDADKLEFGIPAAVTSILAILGPALTSPVFATFKTIAEMLAGGKGGA</sequence>
<dbReference type="OrthoDB" id="8238566at2"/>
<dbReference type="Proteomes" id="UP000215884">
    <property type="component" value="Chromosome"/>
</dbReference>
<feature type="transmembrane region" description="Helical" evidence="2">
    <location>
        <begin position="341"/>
        <end position="362"/>
    </location>
</feature>
<feature type="transmembrane region" description="Helical" evidence="2">
    <location>
        <begin position="157"/>
        <end position="180"/>
    </location>
</feature>
<feature type="transmembrane region" description="Helical" evidence="2">
    <location>
        <begin position="185"/>
        <end position="202"/>
    </location>
</feature>
<keyword evidence="2" id="KW-1133">Transmembrane helix</keyword>
<feature type="transmembrane region" description="Helical" evidence="2">
    <location>
        <begin position="296"/>
        <end position="315"/>
    </location>
</feature>
<feature type="transmembrane region" description="Helical" evidence="2">
    <location>
        <begin position="20"/>
        <end position="40"/>
    </location>
</feature>
<keyword evidence="1" id="KW-0175">Coiled coil</keyword>